<dbReference type="InterPro" id="IPR001810">
    <property type="entry name" value="F-box_dom"/>
</dbReference>
<dbReference type="InterPro" id="IPR036047">
    <property type="entry name" value="F-box-like_dom_sf"/>
</dbReference>
<proteinExistence type="predicted"/>
<feature type="domain" description="F-box" evidence="1">
    <location>
        <begin position="36"/>
        <end position="66"/>
    </location>
</feature>
<dbReference type="Gene3D" id="1.20.1280.50">
    <property type="match status" value="1"/>
</dbReference>
<evidence type="ECO:0000313" key="3">
    <source>
        <dbReference type="EMBL" id="KAJ9682102.1"/>
    </source>
</evidence>
<name>A0AA39DH86_VITRO</name>
<dbReference type="Pfam" id="PF03478">
    <property type="entry name" value="Beta-prop_KIB1-4"/>
    <property type="match status" value="1"/>
</dbReference>
<dbReference type="EMBL" id="JARBHA010000014">
    <property type="protein sequence ID" value="KAJ9682102.1"/>
    <property type="molecule type" value="Genomic_DNA"/>
</dbReference>
<protein>
    <recommendedName>
        <fullName evidence="5">F-box domain-containing protein</fullName>
    </recommendedName>
</protein>
<dbReference type="Pfam" id="PF00646">
    <property type="entry name" value="F-box"/>
    <property type="match status" value="1"/>
</dbReference>
<dbReference type="SUPFAM" id="SSF81383">
    <property type="entry name" value="F-box domain"/>
    <property type="match status" value="1"/>
</dbReference>
<evidence type="ECO:0000259" key="2">
    <source>
        <dbReference type="Pfam" id="PF03478"/>
    </source>
</evidence>
<dbReference type="InterPro" id="IPR005174">
    <property type="entry name" value="KIB1-4_b-propeller"/>
</dbReference>
<keyword evidence="4" id="KW-1185">Reference proteome</keyword>
<organism evidence="3 4">
    <name type="scientific">Vitis rotundifolia</name>
    <name type="common">Muscadine grape</name>
    <dbReference type="NCBI Taxonomy" id="103349"/>
    <lineage>
        <taxon>Eukaryota</taxon>
        <taxon>Viridiplantae</taxon>
        <taxon>Streptophyta</taxon>
        <taxon>Embryophyta</taxon>
        <taxon>Tracheophyta</taxon>
        <taxon>Spermatophyta</taxon>
        <taxon>Magnoliopsida</taxon>
        <taxon>eudicotyledons</taxon>
        <taxon>Gunneridae</taxon>
        <taxon>Pentapetalae</taxon>
        <taxon>rosids</taxon>
        <taxon>Vitales</taxon>
        <taxon>Vitaceae</taxon>
        <taxon>Viteae</taxon>
        <taxon>Vitis</taxon>
    </lineage>
</organism>
<dbReference type="AlphaFoldDB" id="A0AA39DH86"/>
<sequence>MDGVKRKRSGKSNRLRNIAIVDRKKGHRSRRKKGSWSDLPQDILIIILERLHLVDRIRFRTVCKNWLLAPVHYIQPDKLPWIMNYWFSSDPTICSLSEPSRKLPYILKDERAWNLLSHAIVCASRFGWVLLAKRVCKIVDVTFYYVYNPLTKEIISLPGLKWQRGQRNKYFWENQATFSSVPTSPDCVFIVPHICKREEIFISTYSNGDTTWKTRNVTPPRPYFFPNYHMAYMKGTFYCYSAVGALSSFNAATQDWRMLTERHWRNCWEWTLAGGMSYFFAYSGDLYLVQLTELNVDMPDCNIYRFDWLDVAWKKVKSLEGGAIFLGKFSFGVSAGEQTKKVANRVYFFCPRTSLPRFLIYGSTEKRPADMGEKSESQDSIYYVTPAGMGGSVRIWMEPPLLTPSGG</sequence>
<gene>
    <name evidence="3" type="ORF">PVL29_018137</name>
</gene>
<dbReference type="Proteomes" id="UP001168098">
    <property type="component" value="Unassembled WGS sequence"/>
</dbReference>
<dbReference type="CDD" id="cd09917">
    <property type="entry name" value="F-box_SF"/>
    <property type="match status" value="1"/>
</dbReference>
<comment type="caution">
    <text evidence="3">The sequence shown here is derived from an EMBL/GenBank/DDBJ whole genome shotgun (WGS) entry which is preliminary data.</text>
</comment>
<dbReference type="PANTHER" id="PTHR33110">
    <property type="entry name" value="F-BOX/KELCH-REPEAT PROTEIN-RELATED"/>
    <property type="match status" value="1"/>
</dbReference>
<reference evidence="3 4" key="1">
    <citation type="journal article" date="2023" name="BMC Biotechnol.">
        <title>Vitis rotundifolia cv Carlos genome sequencing.</title>
        <authorList>
            <person name="Huff M."/>
            <person name="Hulse-Kemp A."/>
            <person name="Scheffler B."/>
            <person name="Youngblood R."/>
            <person name="Simpson S."/>
            <person name="Babiker E."/>
            <person name="Staton M."/>
        </authorList>
    </citation>
    <scope>NUCLEOTIDE SEQUENCE [LARGE SCALE GENOMIC DNA]</scope>
    <source>
        <tissue evidence="3">Leaf</tissue>
    </source>
</reference>
<accession>A0AA39DH86</accession>
<feature type="domain" description="KIB1-4 beta-propeller" evidence="2">
    <location>
        <begin position="118"/>
        <end position="349"/>
    </location>
</feature>
<evidence type="ECO:0008006" key="5">
    <source>
        <dbReference type="Google" id="ProtNLM"/>
    </source>
</evidence>
<evidence type="ECO:0000313" key="4">
    <source>
        <dbReference type="Proteomes" id="UP001168098"/>
    </source>
</evidence>
<evidence type="ECO:0000259" key="1">
    <source>
        <dbReference type="Pfam" id="PF00646"/>
    </source>
</evidence>